<keyword evidence="2" id="KW-1185">Reference proteome</keyword>
<sequence length="187" mass="20989">MEPMNTFKQGRSALLILLMGVLVASNAMGTIYYGKKEALELAFGEEAQVEMQSLFLTEEQVAKIEQLARTKLESKLFTFYVGRHEGKLLGYAAIESHTVRTKPETLLIILTPTGELDQIHVLAFHEPPEYQPPERWFAQLYRRQLSELNLNYGIQGITGATLSSRAATSSARKVLAIYQIAIKEKAD</sequence>
<dbReference type="GO" id="GO:0005886">
    <property type="term" value="C:plasma membrane"/>
    <property type="evidence" value="ECO:0007669"/>
    <property type="project" value="InterPro"/>
</dbReference>
<dbReference type="GO" id="GO:0022900">
    <property type="term" value="P:electron transport chain"/>
    <property type="evidence" value="ECO:0007669"/>
    <property type="project" value="InterPro"/>
</dbReference>
<protein>
    <submittedName>
        <fullName evidence="1">FMN-binding domain protein</fullName>
    </submittedName>
</protein>
<dbReference type="HOGENOM" id="CLU_124283_0_0_6"/>
<evidence type="ECO:0000313" key="1">
    <source>
        <dbReference type="EMBL" id="ADE13605.1"/>
    </source>
</evidence>
<dbReference type="eggNOG" id="COG4659">
    <property type="taxonomic scope" value="Bacteria"/>
</dbReference>
<dbReference type="PANTHER" id="PTHR36118">
    <property type="entry name" value="ION-TRANSLOCATING OXIDOREDUCTASE COMPLEX SUBUNIT G"/>
    <property type="match status" value="1"/>
</dbReference>
<dbReference type="InterPro" id="IPR010209">
    <property type="entry name" value="Ion_transpt_RnfG/RsxG"/>
</dbReference>
<dbReference type="PANTHER" id="PTHR36118:SF1">
    <property type="entry name" value="ION-TRANSLOCATING OXIDOREDUCTASE COMPLEX SUBUNIT G"/>
    <property type="match status" value="1"/>
</dbReference>
<proteinExistence type="predicted"/>
<evidence type="ECO:0000313" key="2">
    <source>
        <dbReference type="Proteomes" id="UP000001844"/>
    </source>
</evidence>
<name>D5BVH7_NITHN</name>
<gene>
    <name evidence="1" type="ordered locus">Nhal_0415</name>
</gene>
<dbReference type="STRING" id="472759.Nhal_0415"/>
<dbReference type="KEGG" id="nhl:Nhal_0415"/>
<reference evidence="2" key="1">
    <citation type="submission" date="2010-04" db="EMBL/GenBank/DDBJ databases">
        <title>Complete genome sequence of Nitrosococcus halophilus Nc4, a salt-adapted, aerobic obligate ammonia-oxidizing sulfur purple bacterium.</title>
        <authorList>
            <consortium name="US DOE Joint Genome Institute"/>
            <person name="Campbell M.A."/>
            <person name="Malfatti S.A."/>
            <person name="Chain P.S.G."/>
            <person name="Heidelberg J.F."/>
            <person name="Ward B.B."/>
            <person name="Klotz M.G."/>
        </authorList>
    </citation>
    <scope>NUCLEOTIDE SEQUENCE [LARGE SCALE GENOMIC DNA]</scope>
    <source>
        <strain evidence="2">Nc4</strain>
    </source>
</reference>
<accession>D5BVH7</accession>
<dbReference type="EMBL" id="CP001798">
    <property type="protein sequence ID" value="ADE13605.1"/>
    <property type="molecule type" value="Genomic_DNA"/>
</dbReference>
<dbReference type="AlphaFoldDB" id="D5BVH7"/>
<organism evidence="1 2">
    <name type="scientific">Nitrosococcus halophilus (strain Nc4)</name>
    <dbReference type="NCBI Taxonomy" id="472759"/>
    <lineage>
        <taxon>Bacteria</taxon>
        <taxon>Pseudomonadati</taxon>
        <taxon>Pseudomonadota</taxon>
        <taxon>Gammaproteobacteria</taxon>
        <taxon>Chromatiales</taxon>
        <taxon>Chromatiaceae</taxon>
        <taxon>Nitrosococcus</taxon>
    </lineage>
</organism>
<dbReference type="GO" id="GO:0009055">
    <property type="term" value="F:electron transfer activity"/>
    <property type="evidence" value="ECO:0007669"/>
    <property type="project" value="InterPro"/>
</dbReference>
<dbReference type="Proteomes" id="UP000001844">
    <property type="component" value="Chromosome"/>
</dbReference>